<dbReference type="Proteomes" id="UP000681722">
    <property type="component" value="Unassembled WGS sequence"/>
</dbReference>
<dbReference type="PROSITE" id="PS51635">
    <property type="entry name" value="PNPLA"/>
    <property type="match status" value="1"/>
</dbReference>
<evidence type="ECO:0000259" key="7">
    <source>
        <dbReference type="PROSITE" id="PS51635"/>
    </source>
</evidence>
<dbReference type="Pfam" id="PF01734">
    <property type="entry name" value="Patatin"/>
    <property type="match status" value="1"/>
</dbReference>
<evidence type="ECO:0000256" key="4">
    <source>
        <dbReference type="ARBA" id="ARBA00023098"/>
    </source>
</evidence>
<dbReference type="OrthoDB" id="10049552at2759"/>
<keyword evidence="6" id="KW-0442">Lipid degradation</keyword>
<keyword evidence="10" id="KW-1185">Reference proteome</keyword>
<name>A0A815YWB3_9BILA</name>
<dbReference type="PANTHER" id="PTHR32176">
    <property type="entry name" value="XYLOSE ISOMERASE"/>
    <property type="match status" value="1"/>
</dbReference>
<proteinExistence type="inferred from homology"/>
<feature type="short sequence motif" description="DGA/G" evidence="6">
    <location>
        <begin position="301"/>
        <end position="303"/>
    </location>
</feature>
<dbReference type="CDD" id="cd07199">
    <property type="entry name" value="Pat17_PNPLA8_PNPLA9_like"/>
    <property type="match status" value="1"/>
</dbReference>
<feature type="repeat" description="TPR" evidence="5">
    <location>
        <begin position="43"/>
        <end position="76"/>
    </location>
</feature>
<dbReference type="EMBL" id="CAJNOQ010030583">
    <property type="protein sequence ID" value="CAF1575472.1"/>
    <property type="molecule type" value="Genomic_DNA"/>
</dbReference>
<evidence type="ECO:0000313" key="10">
    <source>
        <dbReference type="Proteomes" id="UP000663829"/>
    </source>
</evidence>
<dbReference type="InterPro" id="IPR013105">
    <property type="entry name" value="TPR_2"/>
</dbReference>
<evidence type="ECO:0000313" key="9">
    <source>
        <dbReference type="EMBL" id="CAF4440376.1"/>
    </source>
</evidence>
<sequence length="418" mass="48140">MLRLNKRSLRACVGYARCLIMLSKWSVAEKFLRQTLAAHQNSAEAWYLLGLARRKLCMYEEANLAFRTALEIQPNYAAAQRDHRILHHLRDEPMEKRLELYNRMTTICNKIREETSYTYNILCNDGGGIRGLISAIWTAEIERLTNSSAVSLFNMMSGTSTGAIVAAGLCAPNREHPTLPRYKAADIVKLYVANGNKVFEKPRGRWWYNFRRAVTQEAKYISESRHKLFKAYFDHTKLSHMLSELVVPAVKNDSQITHLFNKYDCRNENAVDYEVHDVLMCTTAAPTYFSPHKLGTCQYVDGGIQMNNPVMAAYSEALRYDPSRKDRLFVLSLGTGDYVPNPLHPSADRHLLFYGKHTQEILNIVVDGPQYNVDMHMLSVLGKERYQRWQVWFEEPISLDAVDKASIDMLFDKAREFF</sequence>
<dbReference type="InterPro" id="IPR011990">
    <property type="entry name" value="TPR-like_helical_dom_sf"/>
</dbReference>
<evidence type="ECO:0000256" key="2">
    <source>
        <dbReference type="ARBA" id="ARBA00022737"/>
    </source>
</evidence>
<evidence type="ECO:0000256" key="3">
    <source>
        <dbReference type="ARBA" id="ARBA00022803"/>
    </source>
</evidence>
<comment type="caution">
    <text evidence="8">The sequence shown here is derived from an EMBL/GenBank/DDBJ whole genome shotgun (WGS) entry which is preliminary data.</text>
</comment>
<dbReference type="GO" id="GO:0004620">
    <property type="term" value="F:phospholipase activity"/>
    <property type="evidence" value="ECO:0007669"/>
    <property type="project" value="TreeGrafter"/>
</dbReference>
<dbReference type="InterPro" id="IPR016035">
    <property type="entry name" value="Acyl_Trfase/lysoPLipase"/>
</dbReference>
<keyword evidence="3 5" id="KW-0802">TPR repeat</keyword>
<dbReference type="EMBL" id="CAJOBC010096462">
    <property type="protein sequence ID" value="CAF4440376.1"/>
    <property type="molecule type" value="Genomic_DNA"/>
</dbReference>
<evidence type="ECO:0000256" key="1">
    <source>
        <dbReference type="ARBA" id="ARBA00010240"/>
    </source>
</evidence>
<dbReference type="Proteomes" id="UP000663829">
    <property type="component" value="Unassembled WGS sequence"/>
</dbReference>
<evidence type="ECO:0000313" key="8">
    <source>
        <dbReference type="EMBL" id="CAF1575472.1"/>
    </source>
</evidence>
<keyword evidence="6" id="KW-0378">Hydrolase</keyword>
<dbReference type="GO" id="GO:0047372">
    <property type="term" value="F:monoacylglycerol lipase activity"/>
    <property type="evidence" value="ECO:0007669"/>
    <property type="project" value="TreeGrafter"/>
</dbReference>
<evidence type="ECO:0000256" key="5">
    <source>
        <dbReference type="PROSITE-ProRule" id="PRU00339"/>
    </source>
</evidence>
<dbReference type="SUPFAM" id="SSF52151">
    <property type="entry name" value="FabD/lysophospholipase-like"/>
    <property type="match status" value="1"/>
</dbReference>
<keyword evidence="2" id="KW-0677">Repeat</keyword>
<dbReference type="Gene3D" id="1.25.40.10">
    <property type="entry name" value="Tetratricopeptide repeat domain"/>
    <property type="match status" value="1"/>
</dbReference>
<feature type="short sequence motif" description="GXGXXG" evidence="6">
    <location>
        <begin position="126"/>
        <end position="131"/>
    </location>
</feature>
<feature type="active site" description="Proton acceptor" evidence="6">
    <location>
        <position position="301"/>
    </location>
</feature>
<gene>
    <name evidence="8" type="ORF">GPM918_LOCUS40696</name>
    <name evidence="9" type="ORF">SRO942_LOCUS41667</name>
</gene>
<dbReference type="GO" id="GO:0016042">
    <property type="term" value="P:lipid catabolic process"/>
    <property type="evidence" value="ECO:0007669"/>
    <property type="project" value="UniProtKB-UniRule"/>
</dbReference>
<evidence type="ECO:0000256" key="6">
    <source>
        <dbReference type="PROSITE-ProRule" id="PRU01161"/>
    </source>
</evidence>
<dbReference type="Pfam" id="PF07719">
    <property type="entry name" value="TPR_2"/>
    <property type="match status" value="1"/>
</dbReference>
<organism evidence="8 10">
    <name type="scientific">Didymodactylos carnosus</name>
    <dbReference type="NCBI Taxonomy" id="1234261"/>
    <lineage>
        <taxon>Eukaryota</taxon>
        <taxon>Metazoa</taxon>
        <taxon>Spiralia</taxon>
        <taxon>Gnathifera</taxon>
        <taxon>Rotifera</taxon>
        <taxon>Eurotatoria</taxon>
        <taxon>Bdelloidea</taxon>
        <taxon>Philodinida</taxon>
        <taxon>Philodinidae</taxon>
        <taxon>Didymodactylos</taxon>
    </lineage>
</organism>
<accession>A0A815YWB3</accession>
<feature type="domain" description="PNPLA" evidence="7">
    <location>
        <begin position="122"/>
        <end position="314"/>
    </location>
</feature>
<keyword evidence="4 6" id="KW-0443">Lipid metabolism</keyword>
<dbReference type="InterPro" id="IPR002641">
    <property type="entry name" value="PNPLA_dom"/>
</dbReference>
<comment type="similarity">
    <text evidence="1">Belongs to the patatin family.</text>
</comment>
<dbReference type="InterPro" id="IPR019734">
    <property type="entry name" value="TPR_rpt"/>
</dbReference>
<protein>
    <recommendedName>
        <fullName evidence="7">PNPLA domain-containing protein</fullName>
    </recommendedName>
</protein>
<dbReference type="PROSITE" id="PS50005">
    <property type="entry name" value="TPR"/>
    <property type="match status" value="1"/>
</dbReference>
<dbReference type="SUPFAM" id="SSF48452">
    <property type="entry name" value="TPR-like"/>
    <property type="match status" value="1"/>
</dbReference>
<feature type="active site" description="Nucleophile" evidence="6">
    <location>
        <position position="160"/>
    </location>
</feature>
<dbReference type="Gene3D" id="3.40.1090.10">
    <property type="entry name" value="Cytosolic phospholipase A2 catalytic domain"/>
    <property type="match status" value="1"/>
</dbReference>
<reference evidence="8" key="1">
    <citation type="submission" date="2021-02" db="EMBL/GenBank/DDBJ databases">
        <authorList>
            <person name="Nowell W R."/>
        </authorList>
    </citation>
    <scope>NUCLEOTIDE SEQUENCE</scope>
</reference>
<dbReference type="PANTHER" id="PTHR32176:SF92">
    <property type="entry name" value="XYLOSE ISOMERASE"/>
    <property type="match status" value="1"/>
</dbReference>
<dbReference type="AlphaFoldDB" id="A0A815YWB3"/>
<dbReference type="SMART" id="SM00028">
    <property type="entry name" value="TPR"/>
    <property type="match status" value="1"/>
</dbReference>
<feature type="short sequence motif" description="GXSXG" evidence="6">
    <location>
        <begin position="158"/>
        <end position="162"/>
    </location>
</feature>